<evidence type="ECO:0000313" key="2">
    <source>
        <dbReference type="Proteomes" id="UP000814128"/>
    </source>
</evidence>
<accession>A0ACB8Q7Z5</accession>
<gene>
    <name evidence="1" type="ORF">K488DRAFT_90409</name>
</gene>
<protein>
    <submittedName>
        <fullName evidence="1">Uncharacterized protein</fullName>
    </submittedName>
</protein>
<evidence type="ECO:0000313" key="1">
    <source>
        <dbReference type="EMBL" id="KAI0027837.1"/>
    </source>
</evidence>
<dbReference type="EMBL" id="MU273832">
    <property type="protein sequence ID" value="KAI0027837.1"/>
    <property type="molecule type" value="Genomic_DNA"/>
</dbReference>
<organism evidence="1 2">
    <name type="scientific">Vararia minispora EC-137</name>
    <dbReference type="NCBI Taxonomy" id="1314806"/>
    <lineage>
        <taxon>Eukaryota</taxon>
        <taxon>Fungi</taxon>
        <taxon>Dikarya</taxon>
        <taxon>Basidiomycota</taxon>
        <taxon>Agaricomycotina</taxon>
        <taxon>Agaricomycetes</taxon>
        <taxon>Russulales</taxon>
        <taxon>Lachnocladiaceae</taxon>
        <taxon>Vararia</taxon>
    </lineage>
</organism>
<keyword evidence="2" id="KW-1185">Reference proteome</keyword>
<comment type="caution">
    <text evidence="1">The sequence shown here is derived from an EMBL/GenBank/DDBJ whole genome shotgun (WGS) entry which is preliminary data.</text>
</comment>
<sequence>MSTQHNPSALGQEAQWGELGASAQNQYSDPLDRFWNLYITDVEKSDKVLTESWKGDTDGILIFTGLFATTVASFLIFSLPSLSPDPAQQSADILQQITFQLAQISQQLASPPLASLESFGVLLPAVRINILYS</sequence>
<proteinExistence type="predicted"/>
<dbReference type="Proteomes" id="UP000814128">
    <property type="component" value="Unassembled WGS sequence"/>
</dbReference>
<name>A0ACB8Q7Z5_9AGAM</name>
<reference evidence="1" key="2">
    <citation type="journal article" date="2022" name="New Phytol.">
        <title>Evolutionary transition to the ectomycorrhizal habit in the genomes of a hyperdiverse lineage of mushroom-forming fungi.</title>
        <authorList>
            <person name="Looney B."/>
            <person name="Miyauchi S."/>
            <person name="Morin E."/>
            <person name="Drula E."/>
            <person name="Courty P.E."/>
            <person name="Kohler A."/>
            <person name="Kuo A."/>
            <person name="LaButti K."/>
            <person name="Pangilinan J."/>
            <person name="Lipzen A."/>
            <person name="Riley R."/>
            <person name="Andreopoulos W."/>
            <person name="He G."/>
            <person name="Johnson J."/>
            <person name="Nolan M."/>
            <person name="Tritt A."/>
            <person name="Barry K.W."/>
            <person name="Grigoriev I.V."/>
            <person name="Nagy L.G."/>
            <person name="Hibbett D."/>
            <person name="Henrissat B."/>
            <person name="Matheny P.B."/>
            <person name="Labbe J."/>
            <person name="Martin F.M."/>
        </authorList>
    </citation>
    <scope>NUCLEOTIDE SEQUENCE</scope>
    <source>
        <strain evidence="1">EC-137</strain>
    </source>
</reference>
<reference evidence="1" key="1">
    <citation type="submission" date="2021-02" db="EMBL/GenBank/DDBJ databases">
        <authorList>
            <consortium name="DOE Joint Genome Institute"/>
            <person name="Ahrendt S."/>
            <person name="Looney B.P."/>
            <person name="Miyauchi S."/>
            <person name="Morin E."/>
            <person name="Drula E."/>
            <person name="Courty P.E."/>
            <person name="Chicoki N."/>
            <person name="Fauchery L."/>
            <person name="Kohler A."/>
            <person name="Kuo A."/>
            <person name="Labutti K."/>
            <person name="Pangilinan J."/>
            <person name="Lipzen A."/>
            <person name="Riley R."/>
            <person name="Andreopoulos W."/>
            <person name="He G."/>
            <person name="Johnson J."/>
            <person name="Barry K.W."/>
            <person name="Grigoriev I.V."/>
            <person name="Nagy L."/>
            <person name="Hibbett D."/>
            <person name="Henrissat B."/>
            <person name="Matheny P.B."/>
            <person name="Labbe J."/>
            <person name="Martin F."/>
        </authorList>
    </citation>
    <scope>NUCLEOTIDE SEQUENCE</scope>
    <source>
        <strain evidence="1">EC-137</strain>
    </source>
</reference>